<accession>A0A2U3PUQ9</accession>
<reference evidence="1 2" key="1">
    <citation type="submission" date="2018-03" db="EMBL/GenBank/DDBJ databases">
        <authorList>
            <person name="Gully D."/>
        </authorList>
    </citation>
    <scope>NUCLEOTIDE SEQUENCE [LARGE SCALE GENOMIC DNA]</scope>
    <source>
        <strain evidence="1">ORS3257</strain>
    </source>
</reference>
<proteinExistence type="predicted"/>
<protein>
    <submittedName>
        <fullName evidence="1">Uncharacterized protein</fullName>
    </submittedName>
</protein>
<name>A0A2U3PUQ9_9BRAD</name>
<dbReference type="KEGG" id="bvz:BRAD3257_1765"/>
<dbReference type="EMBL" id="LS398110">
    <property type="protein sequence ID" value="SPP92882.1"/>
    <property type="molecule type" value="Genomic_DNA"/>
</dbReference>
<organism evidence="1 2">
    <name type="scientific">Bradyrhizobium vignae</name>
    <dbReference type="NCBI Taxonomy" id="1549949"/>
    <lineage>
        <taxon>Bacteria</taxon>
        <taxon>Pseudomonadati</taxon>
        <taxon>Pseudomonadota</taxon>
        <taxon>Alphaproteobacteria</taxon>
        <taxon>Hyphomicrobiales</taxon>
        <taxon>Nitrobacteraceae</taxon>
        <taxon>Bradyrhizobium</taxon>
    </lineage>
</organism>
<gene>
    <name evidence="1" type="ORF">BRAD3257_1765</name>
</gene>
<evidence type="ECO:0000313" key="1">
    <source>
        <dbReference type="EMBL" id="SPP92882.1"/>
    </source>
</evidence>
<sequence length="56" mass="6275">MLDCSSQRGSELVRERVSRVGPIQRYDCYSICDFAKQLSGPGANGLPYEDIVPRIK</sequence>
<evidence type="ECO:0000313" key="2">
    <source>
        <dbReference type="Proteomes" id="UP000246085"/>
    </source>
</evidence>
<dbReference type="Proteomes" id="UP000246085">
    <property type="component" value="Chromosome BRAD3257"/>
</dbReference>
<dbReference type="AlphaFoldDB" id="A0A2U3PUQ9"/>